<feature type="region of interest" description="Disordered" evidence="1">
    <location>
        <begin position="627"/>
        <end position="664"/>
    </location>
</feature>
<feature type="domain" description="DNA2/NAM7 helicase-like C-terminal" evidence="4">
    <location>
        <begin position="289"/>
        <end position="484"/>
    </location>
</feature>
<evidence type="ECO:0000256" key="1">
    <source>
        <dbReference type="SAM" id="MobiDB-lite"/>
    </source>
</evidence>
<dbReference type="InterPro" id="IPR011335">
    <property type="entry name" value="Restrct_endonuc-II-like"/>
</dbReference>
<dbReference type="Pfam" id="PF13086">
    <property type="entry name" value="AAA_11"/>
    <property type="match status" value="1"/>
</dbReference>
<evidence type="ECO:0008006" key="7">
    <source>
        <dbReference type="Google" id="ProtNLM"/>
    </source>
</evidence>
<dbReference type="Pfam" id="PF18741">
    <property type="entry name" value="MTES_1575"/>
    <property type="match status" value="1"/>
</dbReference>
<dbReference type="Gene3D" id="3.40.50.300">
    <property type="entry name" value="P-loop containing nucleotide triphosphate hydrolases"/>
    <property type="match status" value="2"/>
</dbReference>
<evidence type="ECO:0000259" key="2">
    <source>
        <dbReference type="Pfam" id="PF11784"/>
    </source>
</evidence>
<reference evidence="6" key="1">
    <citation type="submission" date="2020-02" db="EMBL/GenBank/DDBJ databases">
        <authorList>
            <person name="Meier V. D."/>
        </authorList>
    </citation>
    <scope>NUCLEOTIDE SEQUENCE</scope>
    <source>
        <strain evidence="6">AVDCRST_MAG41</strain>
    </source>
</reference>
<dbReference type="CDD" id="cd18808">
    <property type="entry name" value="SF1_C_Upf1"/>
    <property type="match status" value="1"/>
</dbReference>
<feature type="domain" description="DUF3320" evidence="2">
    <location>
        <begin position="692"/>
        <end position="734"/>
    </location>
</feature>
<dbReference type="InterPro" id="IPR047187">
    <property type="entry name" value="SF1_C_Upf1"/>
</dbReference>
<organism evidence="6">
    <name type="scientific">uncultured Mycobacteriales bacterium</name>
    <dbReference type="NCBI Taxonomy" id="581187"/>
    <lineage>
        <taxon>Bacteria</taxon>
        <taxon>Bacillati</taxon>
        <taxon>Actinomycetota</taxon>
        <taxon>Actinomycetes</taxon>
        <taxon>Mycobacteriales</taxon>
        <taxon>environmental samples</taxon>
    </lineage>
</organism>
<dbReference type="Pfam" id="PF11784">
    <property type="entry name" value="DUF3320"/>
    <property type="match status" value="1"/>
</dbReference>
<dbReference type="PANTHER" id="PTHR10887:SF530">
    <property type="entry name" value="SUPERFAMILY I DNA HELICASES"/>
    <property type="match status" value="1"/>
</dbReference>
<dbReference type="InterPro" id="IPR021754">
    <property type="entry name" value="DUF3320"/>
</dbReference>
<name>A0A6J4IKC4_9ACTN</name>
<dbReference type="InterPro" id="IPR027417">
    <property type="entry name" value="P-loop_NTPase"/>
</dbReference>
<dbReference type="InterPro" id="IPR045055">
    <property type="entry name" value="DNA2/NAM7-like"/>
</dbReference>
<evidence type="ECO:0000259" key="3">
    <source>
        <dbReference type="Pfam" id="PF13086"/>
    </source>
</evidence>
<evidence type="ECO:0000259" key="4">
    <source>
        <dbReference type="Pfam" id="PF13087"/>
    </source>
</evidence>
<dbReference type="SUPFAM" id="SSF52980">
    <property type="entry name" value="Restriction endonuclease-like"/>
    <property type="match status" value="1"/>
</dbReference>
<proteinExistence type="predicted"/>
<feature type="domain" description="Restriction endonuclease type II-like" evidence="5">
    <location>
        <begin position="533"/>
        <end position="622"/>
    </location>
</feature>
<evidence type="ECO:0000313" key="6">
    <source>
        <dbReference type="EMBL" id="CAA9252697.1"/>
    </source>
</evidence>
<feature type="domain" description="DNA2/NAM7 helicase helicase" evidence="3">
    <location>
        <begin position="227"/>
        <end position="268"/>
    </location>
</feature>
<dbReference type="GO" id="GO:0004386">
    <property type="term" value="F:helicase activity"/>
    <property type="evidence" value="ECO:0007669"/>
    <property type="project" value="InterPro"/>
</dbReference>
<dbReference type="Pfam" id="PF13087">
    <property type="entry name" value="AAA_12"/>
    <property type="match status" value="1"/>
</dbReference>
<feature type="compositionally biased region" description="Low complexity" evidence="1">
    <location>
        <begin position="632"/>
        <end position="656"/>
    </location>
</feature>
<dbReference type="InterPro" id="IPR041677">
    <property type="entry name" value="DNA2/NAM7_AAA_11"/>
</dbReference>
<protein>
    <recommendedName>
        <fullName evidence="7">DNA2/NAM7 helicase-like C-terminal domain-containing protein</fullName>
    </recommendedName>
</protein>
<feature type="non-terminal residue" evidence="6">
    <location>
        <position position="1"/>
    </location>
</feature>
<sequence length="855" mass="90583">TEAGASGPGMNGPEWVGAVRATLAGPWPEAGPVREAATAAAALFDPAGWGGDPLLERWRATAADRGARALEHWLDLLRFTEPLRTAGLTGARAAVLAGTLDPDGARQAFEAGLAAASVRERLHATGLDRFDRVAHERSIARFVAASAAARAHLATSIPRQVLQRRGFDPEATGGRVGGLRRQLGRQRGGMRIRELMTEYGDVITRALPCVLVSPESLARFFPATAGLFDIVVFDEASQVRVADAIGAMGRARSVVVVGDSKQLPPTSVAESGTDPEAGAGEDDVVPDEESILTECVQARVASHRLSWHYRSRDEALIAFSNAHYYDGALATFPAPAVAGTGVSLVRVDGRFHRSGPAATLRTNPAEAEAVVAEIVRRFAASPDRAPSLGVVTFNLQQRAYVEGLLRDTGDPRLVEALEDADGLFVKNLENVQGDERDVVLFSTAFSPDERGVLPLNFGPLNRSGGERRLNVAVTRARRQVVVFSSFAPEQLRTEETASVGLRHLRTYLEMAARGPDVLPVSTTRRVRRDRHREEVAARLRERGVPVRTDVGLSGFALDLVLGDDRVAVLLDGPEWSSRLTARDRDALPREVLVDVLGWPAVERVWLPDWLRDPGSVLDRLEAAALAPPPPATAATTPADITPADTAPAAGPTPGPAGWAGAGAGPGAGGSAGAVFVPWPVRELGGVDTLDALPAREAARAVAAALGEVVAAEGPVHADRLARLVAAGFGLSRVVGSRREAILRHVPAGVRRDDTEPVLWPAELDPAAWTGFRRTPEGVDRPLEHVPLREIGNAMAALTTAAAGMERDELFRAALAVFGGRRVTAGPADRLTAALALGLRTGCLTRTGDQIHPGTP</sequence>
<gene>
    <name evidence="6" type="ORF">AVDCRST_MAG41-1948</name>
</gene>
<dbReference type="SUPFAM" id="SSF52540">
    <property type="entry name" value="P-loop containing nucleoside triphosphate hydrolases"/>
    <property type="match status" value="1"/>
</dbReference>
<dbReference type="PANTHER" id="PTHR10887">
    <property type="entry name" value="DNA2/NAM7 HELICASE FAMILY"/>
    <property type="match status" value="1"/>
</dbReference>
<dbReference type="AlphaFoldDB" id="A0A6J4IKC4"/>
<dbReference type="InterPro" id="IPR049468">
    <property type="entry name" value="Restrct_endonuc-II-like_dom"/>
</dbReference>
<feature type="region of interest" description="Disordered" evidence="1">
    <location>
        <begin position="262"/>
        <end position="284"/>
    </location>
</feature>
<dbReference type="EMBL" id="CADCTP010000183">
    <property type="protein sequence ID" value="CAA9252697.1"/>
    <property type="molecule type" value="Genomic_DNA"/>
</dbReference>
<dbReference type="InterPro" id="IPR041679">
    <property type="entry name" value="DNA2/NAM7-like_C"/>
</dbReference>
<accession>A0A6J4IKC4</accession>
<evidence type="ECO:0000259" key="5">
    <source>
        <dbReference type="Pfam" id="PF18741"/>
    </source>
</evidence>